<protein>
    <recommendedName>
        <fullName evidence="3">F-box domain-containing protein</fullName>
    </recommendedName>
</protein>
<gene>
    <name evidence="1" type="ORF">CPB83DRAFT_853875</name>
</gene>
<dbReference type="Proteomes" id="UP000807306">
    <property type="component" value="Unassembled WGS sequence"/>
</dbReference>
<accession>A0A9P6EHM2</accession>
<name>A0A9P6EHM2_9AGAR</name>
<dbReference type="CDD" id="cd09917">
    <property type="entry name" value="F-box_SF"/>
    <property type="match status" value="1"/>
</dbReference>
<dbReference type="EMBL" id="MU157850">
    <property type="protein sequence ID" value="KAF9528864.1"/>
    <property type="molecule type" value="Genomic_DNA"/>
</dbReference>
<dbReference type="AlphaFoldDB" id="A0A9P6EHM2"/>
<reference evidence="1" key="1">
    <citation type="submission" date="2020-11" db="EMBL/GenBank/DDBJ databases">
        <authorList>
            <consortium name="DOE Joint Genome Institute"/>
            <person name="Ahrendt S."/>
            <person name="Riley R."/>
            <person name="Andreopoulos W."/>
            <person name="Labutti K."/>
            <person name="Pangilinan J."/>
            <person name="Ruiz-Duenas F.J."/>
            <person name="Barrasa J.M."/>
            <person name="Sanchez-Garcia M."/>
            <person name="Camarero S."/>
            <person name="Miyauchi S."/>
            <person name="Serrano A."/>
            <person name="Linde D."/>
            <person name="Babiker R."/>
            <person name="Drula E."/>
            <person name="Ayuso-Fernandez I."/>
            <person name="Pacheco R."/>
            <person name="Padilla G."/>
            <person name="Ferreira P."/>
            <person name="Barriuso J."/>
            <person name="Kellner H."/>
            <person name="Castanera R."/>
            <person name="Alfaro M."/>
            <person name="Ramirez L."/>
            <person name="Pisabarro A.G."/>
            <person name="Kuo A."/>
            <person name="Tritt A."/>
            <person name="Lipzen A."/>
            <person name="He G."/>
            <person name="Yan M."/>
            <person name="Ng V."/>
            <person name="Cullen D."/>
            <person name="Martin F."/>
            <person name="Rosso M.-N."/>
            <person name="Henrissat B."/>
            <person name="Hibbett D."/>
            <person name="Martinez A.T."/>
            <person name="Grigoriev I.V."/>
        </authorList>
    </citation>
    <scope>NUCLEOTIDE SEQUENCE</scope>
    <source>
        <strain evidence="1">CBS 506.95</strain>
    </source>
</reference>
<evidence type="ECO:0000313" key="2">
    <source>
        <dbReference type="Proteomes" id="UP000807306"/>
    </source>
</evidence>
<organism evidence="1 2">
    <name type="scientific">Crepidotus variabilis</name>
    <dbReference type="NCBI Taxonomy" id="179855"/>
    <lineage>
        <taxon>Eukaryota</taxon>
        <taxon>Fungi</taxon>
        <taxon>Dikarya</taxon>
        <taxon>Basidiomycota</taxon>
        <taxon>Agaricomycotina</taxon>
        <taxon>Agaricomycetes</taxon>
        <taxon>Agaricomycetidae</taxon>
        <taxon>Agaricales</taxon>
        <taxon>Agaricineae</taxon>
        <taxon>Crepidotaceae</taxon>
        <taxon>Crepidotus</taxon>
    </lineage>
</organism>
<sequence>MLPNELWLEIIAFAVLSDPTHVSLGNLAQTSRSLYAMCNPLIHAYMAKAIEKSGMPTKVEGEIVKHAGLQRPVGGRKSWLEGCVFKLLSFWLGRNETVDTTSSVRYMMYHSIDIKSITIQCQAPSFTVLNAILNSSVRCSRSLTLHGVFTYETVRGKVGSQDGPFIFSSAIPEVEKIKRQPQPRFGLLQNIRTFNGQKIPVDAVSILAPQAVKRVEGNGNYVVQLRTPRHTVRLPKLPLALINLDLTTPSLFSASMYPWTLHVLNQAPLTRLSINVKLSTVLWAHILPAISIPFLRELIINNSPLISFTDLLTFLSRHSTLQVLDLTRDTPLEFPPSTANSTAESSISLPSLSTLRAPPSHTLPFIQYFKLENIPELRTINLKTAVGRFSHLHTAHQYREHMLFPTFEYLSQLPAERKFSLQLTAWSFTGLLEWFVSSDFRTGQENTGRCLSSIDQVAISEAPRALITIDKQMVQKAVYCMFGTDGSPRREPLGKLSMGSCGRDNLLLESKDVQLEHILDFVCPGAVICFLK</sequence>
<dbReference type="OrthoDB" id="3071324at2759"/>
<proteinExistence type="predicted"/>
<evidence type="ECO:0008006" key="3">
    <source>
        <dbReference type="Google" id="ProtNLM"/>
    </source>
</evidence>
<evidence type="ECO:0000313" key="1">
    <source>
        <dbReference type="EMBL" id="KAF9528864.1"/>
    </source>
</evidence>
<keyword evidence="2" id="KW-1185">Reference proteome</keyword>
<comment type="caution">
    <text evidence="1">The sequence shown here is derived from an EMBL/GenBank/DDBJ whole genome shotgun (WGS) entry which is preliminary data.</text>
</comment>